<feature type="transmembrane region" description="Helical" evidence="1">
    <location>
        <begin position="16"/>
        <end position="36"/>
    </location>
</feature>
<sequence>MASTEITTKAQLKISMVFWLVVTAFVGGWIACLYVCSLPPIPPIAKQAQPTVWSVPLPDAGRP</sequence>
<reference evidence="2 3" key="1">
    <citation type="journal article" date="2019" name="Int. J. Syst. Evol. Microbiol.">
        <title>The Global Catalogue of Microorganisms (GCM) 10K type strain sequencing project: providing services to taxonomists for standard genome sequencing and annotation.</title>
        <authorList>
            <consortium name="The Broad Institute Genomics Platform"/>
            <consortium name="The Broad Institute Genome Sequencing Center for Infectious Disease"/>
            <person name="Wu L."/>
            <person name="Ma J."/>
        </authorList>
    </citation>
    <scope>NUCLEOTIDE SEQUENCE [LARGE SCALE GENOMIC DNA]</scope>
    <source>
        <strain evidence="2 3">JCM 9383</strain>
    </source>
</reference>
<accession>A0ABN3V1J2</accession>
<protein>
    <submittedName>
        <fullName evidence="2">Uncharacterized protein</fullName>
    </submittedName>
</protein>
<dbReference type="RefSeq" id="WP_344677529.1">
    <property type="nucleotide sequence ID" value="NZ_BAAAUX010000002.1"/>
</dbReference>
<dbReference type="EMBL" id="BAAAUX010000002">
    <property type="protein sequence ID" value="GAA2774822.1"/>
    <property type="molecule type" value="Genomic_DNA"/>
</dbReference>
<keyword evidence="1" id="KW-1133">Transmembrane helix</keyword>
<evidence type="ECO:0000313" key="3">
    <source>
        <dbReference type="Proteomes" id="UP001500979"/>
    </source>
</evidence>
<name>A0ABN3V1J2_9PSEU</name>
<evidence type="ECO:0000313" key="2">
    <source>
        <dbReference type="EMBL" id="GAA2774822.1"/>
    </source>
</evidence>
<proteinExistence type="predicted"/>
<gene>
    <name evidence="2" type="ORF">GCM10010470_03530</name>
</gene>
<keyword evidence="3" id="KW-1185">Reference proteome</keyword>
<keyword evidence="1" id="KW-0812">Transmembrane</keyword>
<organism evidence="2 3">
    <name type="scientific">Saccharopolyspora taberi</name>
    <dbReference type="NCBI Taxonomy" id="60895"/>
    <lineage>
        <taxon>Bacteria</taxon>
        <taxon>Bacillati</taxon>
        <taxon>Actinomycetota</taxon>
        <taxon>Actinomycetes</taxon>
        <taxon>Pseudonocardiales</taxon>
        <taxon>Pseudonocardiaceae</taxon>
        <taxon>Saccharopolyspora</taxon>
    </lineage>
</organism>
<evidence type="ECO:0000256" key="1">
    <source>
        <dbReference type="SAM" id="Phobius"/>
    </source>
</evidence>
<keyword evidence="1" id="KW-0472">Membrane</keyword>
<dbReference type="Proteomes" id="UP001500979">
    <property type="component" value="Unassembled WGS sequence"/>
</dbReference>
<comment type="caution">
    <text evidence="2">The sequence shown here is derived from an EMBL/GenBank/DDBJ whole genome shotgun (WGS) entry which is preliminary data.</text>
</comment>